<gene>
    <name evidence="2" type="ORF">BDK51DRAFT_43949</name>
</gene>
<dbReference type="Proteomes" id="UP000269721">
    <property type="component" value="Unassembled WGS sequence"/>
</dbReference>
<reference evidence="3" key="1">
    <citation type="journal article" date="2018" name="Nat. Microbiol.">
        <title>Leveraging single-cell genomics to expand the fungal tree of life.</title>
        <authorList>
            <person name="Ahrendt S.R."/>
            <person name="Quandt C.A."/>
            <person name="Ciobanu D."/>
            <person name="Clum A."/>
            <person name="Salamov A."/>
            <person name="Andreopoulos B."/>
            <person name="Cheng J.F."/>
            <person name="Woyke T."/>
            <person name="Pelin A."/>
            <person name="Henrissat B."/>
            <person name="Reynolds N.K."/>
            <person name="Benny G.L."/>
            <person name="Smith M.E."/>
            <person name="James T.Y."/>
            <person name="Grigoriev I.V."/>
        </authorList>
    </citation>
    <scope>NUCLEOTIDE SEQUENCE [LARGE SCALE GENOMIC DNA]</scope>
</reference>
<sequence>MIDARCTHLTPHAPECVFYFPARTELLTSKIRKRGMGTRVPTLPLNPGSGEPCDREGRDPKNVQKNVARVLQLVDRKQFRQNMLRARTTDEALFHLANASSIIFHDGGGGSVVRQATRDSKYLGMVGGGGDHGLLHRTPTDLGAPHREHLTGFGAGGKGFHRHMGKTTKGRLSHPERGRAKDLVNANPMAASGSTAEAAERAHRKSNVGRQPIASPSVALLQGFNDLILLLPFPAPSQLQCSLASPLPPRPPPPPSSLNTCGLAAMDPNFDRRKLALLAASLKLLLDQLEVIWPAVPVAMESAGDEDDDGQVTGSGRE</sequence>
<protein>
    <submittedName>
        <fullName evidence="2">Uncharacterized protein</fullName>
    </submittedName>
</protein>
<evidence type="ECO:0000256" key="1">
    <source>
        <dbReference type="SAM" id="MobiDB-lite"/>
    </source>
</evidence>
<evidence type="ECO:0000313" key="2">
    <source>
        <dbReference type="EMBL" id="RKO92758.1"/>
    </source>
</evidence>
<dbReference type="AlphaFoldDB" id="A0A4P9WM66"/>
<keyword evidence="3" id="KW-1185">Reference proteome</keyword>
<dbReference type="EMBL" id="KZ994507">
    <property type="protein sequence ID" value="RKO92758.1"/>
    <property type="molecule type" value="Genomic_DNA"/>
</dbReference>
<evidence type="ECO:0000313" key="3">
    <source>
        <dbReference type="Proteomes" id="UP000269721"/>
    </source>
</evidence>
<organism evidence="2 3">
    <name type="scientific">Blyttiomyces helicus</name>
    <dbReference type="NCBI Taxonomy" id="388810"/>
    <lineage>
        <taxon>Eukaryota</taxon>
        <taxon>Fungi</taxon>
        <taxon>Fungi incertae sedis</taxon>
        <taxon>Chytridiomycota</taxon>
        <taxon>Chytridiomycota incertae sedis</taxon>
        <taxon>Chytridiomycetes</taxon>
        <taxon>Chytridiomycetes incertae sedis</taxon>
        <taxon>Blyttiomyces</taxon>
    </lineage>
</organism>
<feature type="region of interest" description="Disordered" evidence="1">
    <location>
        <begin position="153"/>
        <end position="176"/>
    </location>
</feature>
<feature type="region of interest" description="Disordered" evidence="1">
    <location>
        <begin position="37"/>
        <end position="60"/>
    </location>
</feature>
<feature type="compositionally biased region" description="Basic residues" evidence="1">
    <location>
        <begin position="159"/>
        <end position="172"/>
    </location>
</feature>
<name>A0A4P9WM66_9FUNG</name>
<accession>A0A4P9WM66</accession>
<proteinExistence type="predicted"/>